<dbReference type="AlphaFoldDB" id="A0A0D8X6I6"/>
<evidence type="ECO:0000256" key="4">
    <source>
        <dbReference type="ARBA" id="ARBA00022475"/>
    </source>
</evidence>
<protein>
    <recommendedName>
        <fullName evidence="3">NADH:ubiquinone reductase (H(+)-translocating)</fullName>
        <ecNumber evidence="3">7.1.1.2</ecNumber>
    </recommendedName>
</protein>
<keyword evidence="12" id="KW-1185">Reference proteome</keyword>
<evidence type="ECO:0000256" key="9">
    <source>
        <dbReference type="SAM" id="Phobius"/>
    </source>
</evidence>
<sequence length="120" mass="13485">MISGTIGATFYLFGIGLLYSMTGTLNMSDMDERIVTLYDNNIVKLGTLFIFVGLSIRIALFPLSRWLVQDEAFTQYYKEITQALLKIFRSLGDSFPQCVQQDAWSEDHSVKVTVVSKGKG</sequence>
<evidence type="ECO:0000256" key="5">
    <source>
        <dbReference type="ARBA" id="ARBA00022692"/>
    </source>
</evidence>
<dbReference type="EMBL" id="KN717672">
    <property type="protein sequence ID" value="KJH40160.1"/>
    <property type="molecule type" value="Genomic_DNA"/>
</dbReference>
<gene>
    <name evidence="11" type="ORF">DICVIV_13908</name>
</gene>
<dbReference type="InterPro" id="IPR050586">
    <property type="entry name" value="CPA3_Na-H_Antiporter_D"/>
</dbReference>
<keyword evidence="4" id="KW-1003">Cell membrane</keyword>
<reference evidence="11 12" key="1">
    <citation type="submission" date="2013-11" db="EMBL/GenBank/DDBJ databases">
        <title>Draft genome of the bovine lungworm Dictyocaulus viviparus.</title>
        <authorList>
            <person name="Mitreva M."/>
        </authorList>
    </citation>
    <scope>NUCLEOTIDE SEQUENCE [LARGE SCALE GENOMIC DNA]</scope>
    <source>
        <strain evidence="11 12">HannoverDv2000</strain>
    </source>
</reference>
<feature type="transmembrane region" description="Helical" evidence="9">
    <location>
        <begin position="7"/>
        <end position="25"/>
    </location>
</feature>
<comment type="function">
    <text evidence="1">Core subunit of the mitochondrial membrane respiratory chain NADH dehydrogenase (Complex I) that is believed to belong to the minimal assembly required for catalysis. Complex I functions in the transfer of electrons from NADH to the respiratory chain. The immediate electron acceptor for the enzyme is believed to be ubiquinone.</text>
</comment>
<dbReference type="Pfam" id="PF00361">
    <property type="entry name" value="Proton_antipo_M"/>
    <property type="match status" value="1"/>
</dbReference>
<evidence type="ECO:0000256" key="7">
    <source>
        <dbReference type="ARBA" id="ARBA00023136"/>
    </source>
</evidence>
<keyword evidence="6 9" id="KW-1133">Transmembrane helix</keyword>
<evidence type="ECO:0000256" key="6">
    <source>
        <dbReference type="ARBA" id="ARBA00022989"/>
    </source>
</evidence>
<feature type="domain" description="NADH:quinone oxidoreductase/Mrp antiporter transmembrane" evidence="10">
    <location>
        <begin position="2"/>
        <end position="69"/>
    </location>
</feature>
<dbReference type="OrthoDB" id="5809898at2759"/>
<dbReference type="STRING" id="29172.A0A0D8X6I6"/>
<dbReference type="InterPro" id="IPR001750">
    <property type="entry name" value="ND/Mrp_TM"/>
</dbReference>
<feature type="transmembrane region" description="Helical" evidence="9">
    <location>
        <begin position="45"/>
        <end position="68"/>
    </location>
</feature>
<keyword evidence="7 9" id="KW-0472">Membrane</keyword>
<keyword evidence="5 9" id="KW-0812">Transmembrane</keyword>
<evidence type="ECO:0000259" key="10">
    <source>
        <dbReference type="Pfam" id="PF00361"/>
    </source>
</evidence>
<comment type="subcellular location">
    <subcellularLocation>
        <location evidence="2">Cell membrane</location>
        <topology evidence="2">Multi-pass membrane protein</topology>
    </subcellularLocation>
</comment>
<dbReference type="PANTHER" id="PTHR42703:SF1">
    <property type="entry name" value="NA(+)_H(+) ANTIPORTER SUBUNIT D1"/>
    <property type="match status" value="1"/>
</dbReference>
<evidence type="ECO:0000256" key="8">
    <source>
        <dbReference type="ARBA" id="ARBA00049551"/>
    </source>
</evidence>
<proteinExistence type="predicted"/>
<organism evidence="11 12">
    <name type="scientific">Dictyocaulus viviparus</name>
    <name type="common">Bovine lungworm</name>
    <dbReference type="NCBI Taxonomy" id="29172"/>
    <lineage>
        <taxon>Eukaryota</taxon>
        <taxon>Metazoa</taxon>
        <taxon>Ecdysozoa</taxon>
        <taxon>Nematoda</taxon>
        <taxon>Chromadorea</taxon>
        <taxon>Rhabditida</taxon>
        <taxon>Rhabditina</taxon>
        <taxon>Rhabditomorpha</taxon>
        <taxon>Strongyloidea</taxon>
        <taxon>Metastrongylidae</taxon>
        <taxon>Dictyocaulus</taxon>
    </lineage>
</organism>
<evidence type="ECO:0000256" key="1">
    <source>
        <dbReference type="ARBA" id="ARBA00003257"/>
    </source>
</evidence>
<dbReference type="EC" id="7.1.1.2" evidence="3"/>
<dbReference type="GO" id="GO:0008137">
    <property type="term" value="F:NADH dehydrogenase (ubiquinone) activity"/>
    <property type="evidence" value="ECO:0007669"/>
    <property type="project" value="UniProtKB-EC"/>
</dbReference>
<evidence type="ECO:0000256" key="2">
    <source>
        <dbReference type="ARBA" id="ARBA00004651"/>
    </source>
</evidence>
<evidence type="ECO:0000256" key="3">
    <source>
        <dbReference type="ARBA" id="ARBA00012944"/>
    </source>
</evidence>
<dbReference type="PANTHER" id="PTHR42703">
    <property type="entry name" value="NADH DEHYDROGENASE"/>
    <property type="match status" value="1"/>
</dbReference>
<comment type="catalytic activity">
    <reaction evidence="8">
        <text>a ubiquinone + NADH + 5 H(+)(in) = a ubiquinol + NAD(+) + 4 H(+)(out)</text>
        <dbReference type="Rhea" id="RHEA:29091"/>
        <dbReference type="Rhea" id="RHEA-COMP:9565"/>
        <dbReference type="Rhea" id="RHEA-COMP:9566"/>
        <dbReference type="ChEBI" id="CHEBI:15378"/>
        <dbReference type="ChEBI" id="CHEBI:16389"/>
        <dbReference type="ChEBI" id="CHEBI:17976"/>
        <dbReference type="ChEBI" id="CHEBI:57540"/>
        <dbReference type="ChEBI" id="CHEBI:57945"/>
        <dbReference type="EC" id="7.1.1.2"/>
    </reaction>
</comment>
<reference evidence="12" key="2">
    <citation type="journal article" date="2016" name="Sci. Rep.">
        <title>Dictyocaulus viviparus genome, variome and transcriptome elucidate lungworm biology and support future intervention.</title>
        <authorList>
            <person name="McNulty S.N."/>
            <person name="Strube C."/>
            <person name="Rosa B.A."/>
            <person name="Martin J.C."/>
            <person name="Tyagi R."/>
            <person name="Choi Y.J."/>
            <person name="Wang Q."/>
            <person name="Hallsworth Pepin K."/>
            <person name="Zhang X."/>
            <person name="Ozersky P."/>
            <person name="Wilson R.K."/>
            <person name="Sternberg P.W."/>
            <person name="Gasser R.B."/>
            <person name="Mitreva M."/>
        </authorList>
    </citation>
    <scope>NUCLEOTIDE SEQUENCE [LARGE SCALE GENOMIC DNA]</scope>
    <source>
        <strain evidence="12">HannoverDv2000</strain>
    </source>
</reference>
<accession>A0A0D8X6I6</accession>
<dbReference type="GO" id="GO:0005886">
    <property type="term" value="C:plasma membrane"/>
    <property type="evidence" value="ECO:0007669"/>
    <property type="project" value="UniProtKB-SubCell"/>
</dbReference>
<name>A0A0D8X6I6_DICVI</name>
<evidence type="ECO:0000313" key="12">
    <source>
        <dbReference type="Proteomes" id="UP000053766"/>
    </source>
</evidence>
<dbReference type="Proteomes" id="UP000053766">
    <property type="component" value="Unassembled WGS sequence"/>
</dbReference>
<evidence type="ECO:0000313" key="11">
    <source>
        <dbReference type="EMBL" id="KJH40160.1"/>
    </source>
</evidence>